<dbReference type="InterPro" id="IPR050925">
    <property type="entry name" value="Rhomboid_protease_S54"/>
</dbReference>
<reference evidence="8 9" key="1">
    <citation type="submission" date="2018-07" db="EMBL/GenBank/DDBJ databases">
        <title>Leeuwenhoekiella genomics.</title>
        <authorList>
            <person name="Tahon G."/>
            <person name="Willems A."/>
        </authorList>
    </citation>
    <scope>NUCLEOTIDE SEQUENCE [LARGE SCALE GENOMIC DNA]</scope>
    <source>
        <strain evidence="8 9">LMG 29608</strain>
    </source>
</reference>
<comment type="subcellular location">
    <subcellularLocation>
        <location evidence="1">Membrane</location>
        <topology evidence="1">Multi-pass membrane protein</topology>
    </subcellularLocation>
</comment>
<keyword evidence="4 6" id="KW-0472">Membrane</keyword>
<evidence type="ECO:0000256" key="1">
    <source>
        <dbReference type="ARBA" id="ARBA00004141"/>
    </source>
</evidence>
<dbReference type="GO" id="GO:0004252">
    <property type="term" value="F:serine-type endopeptidase activity"/>
    <property type="evidence" value="ECO:0007669"/>
    <property type="project" value="InterPro"/>
</dbReference>
<evidence type="ECO:0000256" key="3">
    <source>
        <dbReference type="ARBA" id="ARBA00022989"/>
    </source>
</evidence>
<dbReference type="InterPro" id="IPR035952">
    <property type="entry name" value="Rhomboid-like_sf"/>
</dbReference>
<dbReference type="RefSeq" id="WP_128767060.1">
    <property type="nucleotide sequence ID" value="NZ_JBHUOO010000023.1"/>
</dbReference>
<feature type="region of interest" description="Disordered" evidence="5">
    <location>
        <begin position="213"/>
        <end position="237"/>
    </location>
</feature>
<feature type="transmembrane region" description="Helical" evidence="6">
    <location>
        <begin position="117"/>
        <end position="135"/>
    </location>
</feature>
<protein>
    <submittedName>
        <fullName evidence="8">Membrane associated rhomboid family serine protease</fullName>
    </submittedName>
</protein>
<evidence type="ECO:0000256" key="2">
    <source>
        <dbReference type="ARBA" id="ARBA00022692"/>
    </source>
</evidence>
<evidence type="ECO:0000313" key="9">
    <source>
        <dbReference type="Proteomes" id="UP000289859"/>
    </source>
</evidence>
<gene>
    <name evidence="8" type="ORF">DSM02_3866</name>
</gene>
<evidence type="ECO:0000256" key="6">
    <source>
        <dbReference type="SAM" id="Phobius"/>
    </source>
</evidence>
<comment type="caution">
    <text evidence="8">The sequence shown here is derived from an EMBL/GenBank/DDBJ whole genome shotgun (WGS) entry which is preliminary data.</text>
</comment>
<dbReference type="AlphaFoldDB" id="A0A4Q0NPV2"/>
<organism evidence="8 9">
    <name type="scientific">Leeuwenhoekiella polynyae</name>
    <dbReference type="NCBI Taxonomy" id="1550906"/>
    <lineage>
        <taxon>Bacteria</taxon>
        <taxon>Pseudomonadati</taxon>
        <taxon>Bacteroidota</taxon>
        <taxon>Flavobacteriia</taxon>
        <taxon>Flavobacteriales</taxon>
        <taxon>Flavobacteriaceae</taxon>
        <taxon>Leeuwenhoekiella</taxon>
    </lineage>
</organism>
<dbReference type="PANTHER" id="PTHR43731:SF9">
    <property type="entry name" value="SLR1461 PROTEIN"/>
    <property type="match status" value="1"/>
</dbReference>
<dbReference type="Proteomes" id="UP000289859">
    <property type="component" value="Unassembled WGS sequence"/>
</dbReference>
<dbReference type="OrthoDB" id="465874at2"/>
<dbReference type="SUPFAM" id="SSF144091">
    <property type="entry name" value="Rhomboid-like"/>
    <property type="match status" value="1"/>
</dbReference>
<feature type="transmembrane region" description="Helical" evidence="6">
    <location>
        <begin position="167"/>
        <end position="186"/>
    </location>
</feature>
<dbReference type="EMBL" id="QOVK01000030">
    <property type="protein sequence ID" value="RXG12489.1"/>
    <property type="molecule type" value="Genomic_DNA"/>
</dbReference>
<dbReference type="PANTHER" id="PTHR43731">
    <property type="entry name" value="RHOMBOID PROTEASE"/>
    <property type="match status" value="1"/>
</dbReference>
<dbReference type="GO" id="GO:0006508">
    <property type="term" value="P:proteolysis"/>
    <property type="evidence" value="ECO:0007669"/>
    <property type="project" value="UniProtKB-KW"/>
</dbReference>
<dbReference type="InterPro" id="IPR022764">
    <property type="entry name" value="Peptidase_S54_rhomboid_dom"/>
</dbReference>
<dbReference type="GO" id="GO:0016020">
    <property type="term" value="C:membrane"/>
    <property type="evidence" value="ECO:0007669"/>
    <property type="project" value="UniProtKB-SubCell"/>
</dbReference>
<keyword evidence="2 6" id="KW-0812">Transmembrane</keyword>
<keyword evidence="9" id="KW-1185">Reference proteome</keyword>
<evidence type="ECO:0000259" key="7">
    <source>
        <dbReference type="Pfam" id="PF01694"/>
    </source>
</evidence>
<name>A0A4Q0NPV2_9FLAO</name>
<proteinExistence type="predicted"/>
<feature type="transmembrane region" description="Helical" evidence="6">
    <location>
        <begin position="142"/>
        <end position="161"/>
    </location>
</feature>
<keyword evidence="8" id="KW-0645">Protease</keyword>
<feature type="compositionally biased region" description="Acidic residues" evidence="5">
    <location>
        <begin position="223"/>
        <end position="237"/>
    </location>
</feature>
<evidence type="ECO:0000256" key="4">
    <source>
        <dbReference type="ARBA" id="ARBA00023136"/>
    </source>
</evidence>
<dbReference type="Pfam" id="PF01694">
    <property type="entry name" value="Rhomboid"/>
    <property type="match status" value="1"/>
</dbReference>
<keyword evidence="8" id="KW-0378">Hydrolase</keyword>
<evidence type="ECO:0000313" key="8">
    <source>
        <dbReference type="EMBL" id="RXG12489.1"/>
    </source>
</evidence>
<sequence length="237" mass="27149">MCVNDQKTGFQFSTGVVLYPVLIVLFMWLVFWFELRFGYNFTDFGVLPRTLSGLRGIIFSPFIHSGLSHLWHNSVPTLVLMGGLFYFYRPVAWRVLLILILISGLGTWLFGRQAYHIGASGVIYGLASFLFFKGIWSKHYRLTAFSLIVVFLYGSLIWGTMPIQEGMSWEGHLSGFLGGLLLAFVIKNKIPKPVKYHWETEAYNPENDPFLRQFDEHGNFIDPPEESDEDSEDDSIV</sequence>
<evidence type="ECO:0000256" key="5">
    <source>
        <dbReference type="SAM" id="MobiDB-lite"/>
    </source>
</evidence>
<accession>A0A4Q0NPV2</accession>
<feature type="transmembrane region" description="Helical" evidence="6">
    <location>
        <begin position="95"/>
        <end position="111"/>
    </location>
</feature>
<feature type="transmembrane region" description="Helical" evidence="6">
    <location>
        <begin position="12"/>
        <end position="33"/>
    </location>
</feature>
<keyword evidence="3 6" id="KW-1133">Transmembrane helix</keyword>
<feature type="domain" description="Peptidase S54 rhomboid" evidence="7">
    <location>
        <begin position="56"/>
        <end position="186"/>
    </location>
</feature>
<dbReference type="Gene3D" id="1.20.1540.10">
    <property type="entry name" value="Rhomboid-like"/>
    <property type="match status" value="1"/>
</dbReference>